<sequence>MADAGAAGSGEQVVRVGGRRLRLTNLDKVLYPDTGTTKGEVIDYYSRIAATMIPHVVGRPVTRKRWPDGVGTTGHPGQAFFAKDLERGAPEWVHRRPIDHSTGAKDYPLIGDAATLVYLAQVASLELHVPQWRFTTSGARGDADRLVLDLDPGPGAGLPECAEVARWARDILSPMGLEPYPVTSGSKGIQLYSALPPGQSSEHASAIAHELARSIEADHPDLVVSSMKKDLRGGRVLIDWSQNNGAKTTIAPYSMRGRAHPTVAVPRTWEELDDPGLRHLLFDEVLERVEELGDPLSPLGFHAGGRIADEGPLSTYISMRSADRTPEPVPANPAAAQRPTDELPIFVIQEHHATALHWDFRLERDGVLASWAVPRGVPPSYKRNNLAIQTEDHPMEYAMFEGTIPAREYGGGSVTIWDEGRFELEKWRDDEIIFTAEGRPGGPLGRVRLALLRTSGSGEKSQWLLHRMKTDADGRPQPDGESVEASEQADEPRGAGRGRGARPERGEGSPHTATAPTPSDLAPMLATTSTPGIARASAGRWGAWVEVKWDGIRAIGVWDGRRLHLRARSGNDVTAKYPELTAIDAGLGDEPAIVDGEVVALDAKGRPSFPRLQRRMNLAKAREIALEAPRTPVHYFLYDVLAADGSDVASLPLAERREILERIAARAAAPIVLPPVFEDVDAALAAARTFGLEGVVVKDPASPYRRGRRSEQWLKVKLTRTQEVVIGAIRPGRGGRSGSIGSLLLGIPGPDGLQYAGRVGSGFSDSTLAKLTAVLTPLRTGENPFVGIPAADASDALWVRPEVVGEVEFAEFTPDGILRHSRWRGLRPDKSPDEVVRES</sequence>
<dbReference type="InterPro" id="IPR012310">
    <property type="entry name" value="DNA_ligase_ATP-dep_cent"/>
</dbReference>
<evidence type="ECO:0000256" key="9">
    <source>
        <dbReference type="ARBA" id="ARBA00022763"/>
    </source>
</evidence>
<organism evidence="25 26">
    <name type="scientific">Microbacterium deminutum</name>
    <dbReference type="NCBI Taxonomy" id="344164"/>
    <lineage>
        <taxon>Bacteria</taxon>
        <taxon>Bacillati</taxon>
        <taxon>Actinomycetota</taxon>
        <taxon>Actinomycetes</taxon>
        <taxon>Micrococcales</taxon>
        <taxon>Microbacteriaceae</taxon>
        <taxon>Microbacterium</taxon>
    </lineage>
</organism>
<evidence type="ECO:0000256" key="16">
    <source>
        <dbReference type="ARBA" id="ARBA00023204"/>
    </source>
</evidence>
<keyword evidence="16" id="KW-0234">DNA repair</keyword>
<dbReference type="Gene3D" id="3.30.1490.70">
    <property type="match status" value="1"/>
</dbReference>
<dbReference type="InterPro" id="IPR014144">
    <property type="entry name" value="LigD_PE_domain"/>
</dbReference>
<keyword evidence="9" id="KW-0227">DNA damage</keyword>
<gene>
    <name evidence="25" type="ORF">GCM10009776_22250</name>
</gene>
<evidence type="ECO:0000256" key="18">
    <source>
        <dbReference type="ARBA" id="ARBA00023268"/>
    </source>
</evidence>
<keyword evidence="4" id="KW-0808">Transferase</keyword>
<dbReference type="CDD" id="cd07906">
    <property type="entry name" value="Adenylation_DNA_ligase_LigD_LigC"/>
    <property type="match status" value="1"/>
</dbReference>
<comment type="cofactor">
    <cofactor evidence="1">
        <name>Mn(2+)</name>
        <dbReference type="ChEBI" id="CHEBI:29035"/>
    </cofactor>
</comment>
<evidence type="ECO:0000256" key="8">
    <source>
        <dbReference type="ARBA" id="ARBA00022741"/>
    </source>
</evidence>
<evidence type="ECO:0000256" key="22">
    <source>
        <dbReference type="ARBA" id="ARBA00049990"/>
    </source>
</evidence>
<feature type="region of interest" description="Disordered" evidence="23">
    <location>
        <begin position="470"/>
        <end position="526"/>
    </location>
</feature>
<dbReference type="GO" id="GO:0016874">
    <property type="term" value="F:ligase activity"/>
    <property type="evidence" value="ECO:0007669"/>
    <property type="project" value="UniProtKB-KW"/>
</dbReference>
<dbReference type="Pfam" id="PF01068">
    <property type="entry name" value="DNA_ligase_A_M"/>
    <property type="match status" value="1"/>
</dbReference>
<evidence type="ECO:0000256" key="23">
    <source>
        <dbReference type="SAM" id="MobiDB-lite"/>
    </source>
</evidence>
<feature type="domain" description="ATP-dependent DNA ligase family profile" evidence="24">
    <location>
        <begin position="626"/>
        <end position="746"/>
    </location>
</feature>
<proteinExistence type="inferred from homology"/>
<evidence type="ECO:0000313" key="26">
    <source>
        <dbReference type="Proteomes" id="UP001499933"/>
    </source>
</evidence>
<evidence type="ECO:0000256" key="21">
    <source>
        <dbReference type="ARBA" id="ARBA00049981"/>
    </source>
</evidence>
<evidence type="ECO:0000256" key="3">
    <source>
        <dbReference type="ARBA" id="ARBA00022598"/>
    </source>
</evidence>
<dbReference type="SUPFAM" id="SSF56091">
    <property type="entry name" value="DNA ligase/mRNA capping enzyme, catalytic domain"/>
    <property type="match status" value="1"/>
</dbReference>
<evidence type="ECO:0000256" key="6">
    <source>
        <dbReference type="ARBA" id="ARBA00022722"/>
    </source>
</evidence>
<keyword evidence="3 25" id="KW-0436">Ligase</keyword>
<evidence type="ECO:0000256" key="4">
    <source>
        <dbReference type="ARBA" id="ARBA00022679"/>
    </source>
</evidence>
<dbReference type="EC" id="6.5.1.1" evidence="2"/>
<evidence type="ECO:0000256" key="1">
    <source>
        <dbReference type="ARBA" id="ARBA00001936"/>
    </source>
</evidence>
<evidence type="ECO:0000313" key="25">
    <source>
        <dbReference type="EMBL" id="GAA1959293.1"/>
    </source>
</evidence>
<evidence type="ECO:0000256" key="20">
    <source>
        <dbReference type="ARBA" id="ARBA00034003"/>
    </source>
</evidence>
<evidence type="ECO:0000256" key="11">
    <source>
        <dbReference type="ARBA" id="ARBA00022839"/>
    </source>
</evidence>
<dbReference type="InterPro" id="IPR052171">
    <property type="entry name" value="NHEJ_LigD"/>
</dbReference>
<dbReference type="Gene3D" id="3.90.920.10">
    <property type="entry name" value="DNA primase, PRIM domain"/>
    <property type="match status" value="1"/>
</dbReference>
<comment type="similarity">
    <text evidence="22">In the N-terminal section; belongs to the LigD polymerase family.</text>
</comment>
<keyword evidence="11" id="KW-0269">Exonuclease</keyword>
<evidence type="ECO:0000256" key="5">
    <source>
        <dbReference type="ARBA" id="ARBA00022695"/>
    </source>
</evidence>
<keyword evidence="12" id="KW-0067">ATP-binding</keyword>
<keyword evidence="17" id="KW-0464">Manganese</keyword>
<protein>
    <recommendedName>
        <fullName evidence="2">DNA ligase (ATP)</fullName>
        <ecNumber evidence="2">6.5.1.1</ecNumber>
    </recommendedName>
    <alternativeName>
        <fullName evidence="19">NHEJ DNA polymerase</fullName>
    </alternativeName>
</protein>
<evidence type="ECO:0000256" key="14">
    <source>
        <dbReference type="ARBA" id="ARBA00023125"/>
    </source>
</evidence>
<evidence type="ECO:0000259" key="24">
    <source>
        <dbReference type="PROSITE" id="PS50160"/>
    </source>
</evidence>
<keyword evidence="7" id="KW-0479">Metal-binding</keyword>
<evidence type="ECO:0000256" key="19">
    <source>
        <dbReference type="ARBA" id="ARBA00029943"/>
    </source>
</evidence>
<keyword evidence="18" id="KW-0511">Multifunctional enzyme</keyword>
<keyword evidence="15" id="KW-0233">DNA recombination</keyword>
<keyword evidence="8" id="KW-0547">Nucleotide-binding</keyword>
<evidence type="ECO:0000256" key="10">
    <source>
        <dbReference type="ARBA" id="ARBA00022801"/>
    </source>
</evidence>
<keyword evidence="6" id="KW-0540">Nuclease</keyword>
<dbReference type="InterPro" id="IPR014145">
    <property type="entry name" value="LigD_pol_dom"/>
</dbReference>
<dbReference type="CDD" id="cd07971">
    <property type="entry name" value="OBF_DNA_ligase_LigD"/>
    <property type="match status" value="1"/>
</dbReference>
<dbReference type="PROSITE" id="PS50160">
    <property type="entry name" value="DNA_LIGASE_A3"/>
    <property type="match status" value="1"/>
</dbReference>
<comment type="catalytic activity">
    <reaction evidence="20">
        <text>ATP + (deoxyribonucleotide)n-3'-hydroxyl + 5'-phospho-(deoxyribonucleotide)m = (deoxyribonucleotide)n+m + AMP + diphosphate.</text>
        <dbReference type="EC" id="6.5.1.1"/>
    </reaction>
</comment>
<evidence type="ECO:0000256" key="12">
    <source>
        <dbReference type="ARBA" id="ARBA00022840"/>
    </source>
</evidence>
<comment type="similarity">
    <text evidence="21">In the C-terminal section; belongs to the ATP-dependent DNA ligase family.</text>
</comment>
<dbReference type="Pfam" id="PF21686">
    <property type="entry name" value="LigD_Prim-Pol"/>
    <property type="match status" value="1"/>
</dbReference>
<dbReference type="InterPro" id="IPR012309">
    <property type="entry name" value="DNA_ligase_ATP-dep_C"/>
</dbReference>
<dbReference type="Gene3D" id="2.40.50.140">
    <property type="entry name" value="Nucleic acid-binding proteins"/>
    <property type="match status" value="1"/>
</dbReference>
<evidence type="ECO:0000256" key="15">
    <source>
        <dbReference type="ARBA" id="ARBA00023172"/>
    </source>
</evidence>
<evidence type="ECO:0000256" key="13">
    <source>
        <dbReference type="ARBA" id="ARBA00022932"/>
    </source>
</evidence>
<keyword evidence="14" id="KW-0238">DNA-binding</keyword>
<dbReference type="InterPro" id="IPR012340">
    <property type="entry name" value="NA-bd_OB-fold"/>
</dbReference>
<evidence type="ECO:0000256" key="2">
    <source>
        <dbReference type="ARBA" id="ARBA00012727"/>
    </source>
</evidence>
<dbReference type="PANTHER" id="PTHR42705:SF2">
    <property type="entry name" value="BIFUNCTIONAL NON-HOMOLOGOUS END JOINING PROTEIN LIGD"/>
    <property type="match status" value="1"/>
</dbReference>
<keyword evidence="5" id="KW-0548">Nucleotidyltransferase</keyword>
<dbReference type="SUPFAM" id="SSF50249">
    <property type="entry name" value="Nucleic acid-binding proteins"/>
    <property type="match status" value="1"/>
</dbReference>
<dbReference type="Pfam" id="PF13298">
    <property type="entry name" value="LigD_N"/>
    <property type="match status" value="1"/>
</dbReference>
<dbReference type="PANTHER" id="PTHR42705">
    <property type="entry name" value="BIFUNCTIONAL NON-HOMOLOGOUS END JOINING PROTEIN LIGD"/>
    <property type="match status" value="1"/>
</dbReference>
<dbReference type="NCBIfam" id="TIGR02779">
    <property type="entry name" value="NHEJ_ligase_lig"/>
    <property type="match status" value="1"/>
</dbReference>
<reference evidence="26" key="1">
    <citation type="journal article" date="2019" name="Int. J. Syst. Evol. Microbiol.">
        <title>The Global Catalogue of Microorganisms (GCM) 10K type strain sequencing project: providing services to taxonomists for standard genome sequencing and annotation.</title>
        <authorList>
            <consortium name="The Broad Institute Genomics Platform"/>
            <consortium name="The Broad Institute Genome Sequencing Center for Infectious Disease"/>
            <person name="Wu L."/>
            <person name="Ma J."/>
        </authorList>
    </citation>
    <scope>NUCLEOTIDE SEQUENCE [LARGE SCALE GENOMIC DNA]</scope>
    <source>
        <strain evidence="26">JCM 14901</strain>
    </source>
</reference>
<comment type="caution">
    <text evidence="25">The sequence shown here is derived from an EMBL/GenBank/DDBJ whole genome shotgun (WGS) entry which is preliminary data.</text>
</comment>
<dbReference type="Proteomes" id="UP001499933">
    <property type="component" value="Unassembled WGS sequence"/>
</dbReference>
<keyword evidence="13" id="KW-0239">DNA-directed DNA polymerase</keyword>
<dbReference type="NCBIfam" id="TIGR02777">
    <property type="entry name" value="LigD_PE_dom"/>
    <property type="match status" value="1"/>
</dbReference>
<evidence type="ECO:0000256" key="7">
    <source>
        <dbReference type="ARBA" id="ARBA00022723"/>
    </source>
</evidence>
<dbReference type="NCBIfam" id="NF007210">
    <property type="entry name" value="PRK09632.1"/>
    <property type="match status" value="1"/>
</dbReference>
<dbReference type="Pfam" id="PF04679">
    <property type="entry name" value="DNA_ligase_A_C"/>
    <property type="match status" value="1"/>
</dbReference>
<keyword evidence="10" id="KW-0378">Hydrolase</keyword>
<dbReference type="RefSeq" id="WP_344094559.1">
    <property type="nucleotide sequence ID" value="NZ_BAAAOG010000003.1"/>
</dbReference>
<dbReference type="CDD" id="cd04863">
    <property type="entry name" value="MtLigD_Pol_like"/>
    <property type="match status" value="1"/>
</dbReference>
<dbReference type="NCBIfam" id="TIGR02778">
    <property type="entry name" value="ligD_pol"/>
    <property type="match status" value="1"/>
</dbReference>
<dbReference type="InterPro" id="IPR033649">
    <property type="entry name" value="MtLigD_Pol-like"/>
</dbReference>
<name>A0ABN2QWI7_9MICO</name>
<evidence type="ECO:0000256" key="17">
    <source>
        <dbReference type="ARBA" id="ARBA00023211"/>
    </source>
</evidence>
<keyword evidence="26" id="KW-1185">Reference proteome</keyword>
<dbReference type="InterPro" id="IPR014146">
    <property type="entry name" value="LigD_ligase_dom"/>
</dbReference>
<accession>A0ABN2QWI7</accession>
<dbReference type="Gene3D" id="3.30.470.30">
    <property type="entry name" value="DNA ligase/mRNA capping enzyme"/>
    <property type="match status" value="1"/>
</dbReference>
<dbReference type="EMBL" id="BAAAOG010000003">
    <property type="protein sequence ID" value="GAA1959293.1"/>
    <property type="molecule type" value="Genomic_DNA"/>
</dbReference>